<reference evidence="3" key="1">
    <citation type="submission" date="2018-09" db="EMBL/GenBank/DDBJ databases">
        <title>Acidovorax cavernicola nov. sp. isolated from Gruta de las Maravillas (Aracena, Spain).</title>
        <authorList>
            <person name="Jurado V."/>
            <person name="Gutierrez-Patricio S."/>
            <person name="Gonzalez-Pimentel J.L."/>
            <person name="Miller A.Z."/>
            <person name="Laiz L."/>
            <person name="Saiz-Jimenez C."/>
        </authorList>
    </citation>
    <scope>NUCLEOTIDE SEQUENCE [LARGE SCALE GENOMIC DNA]</scope>
    <source>
        <strain evidence="3">1011MAR3C25</strain>
    </source>
</reference>
<feature type="compositionally biased region" description="Low complexity" evidence="1">
    <location>
        <begin position="188"/>
        <end position="203"/>
    </location>
</feature>
<evidence type="ECO:0000313" key="3">
    <source>
        <dbReference type="Proteomes" id="UP000284202"/>
    </source>
</evidence>
<dbReference type="EMBL" id="QZCG01000010">
    <property type="protein sequence ID" value="RJE83772.1"/>
    <property type="molecule type" value="Genomic_DNA"/>
</dbReference>
<evidence type="ECO:0000256" key="1">
    <source>
        <dbReference type="SAM" id="MobiDB-lite"/>
    </source>
</evidence>
<name>A0A418SS84_9RHOB</name>
<dbReference type="AlphaFoldDB" id="A0A418SS84"/>
<sequence length="270" mass="27214">MAGGFWKGLLHGAVVSVVGLGALSLLTPVTHKDEAPESDAGRGAGLSESAPSPARQNPEAEIEAVAPDDETGDVSETEEQPDSVSVDQADAPDEGDDGGAPRAATVELPSGSEFGRGSDAAPQTPAALPPHARRGRPSPLAATAPADEPATARELPADLQPDAGTPAQSELPEPEAAPEFGLPEAQTAPSGGEAPGLAGLEAPDSLPETAPPQLAEPQIEEQDGPADQDQSSDMAGQDAGQENATPVLPAPSLDLSTPPDLSELRALERD</sequence>
<organism evidence="2 3">
    <name type="scientific">Paracoccus onubensis</name>
    <dbReference type="NCBI Taxonomy" id="1675788"/>
    <lineage>
        <taxon>Bacteria</taxon>
        <taxon>Pseudomonadati</taxon>
        <taxon>Pseudomonadota</taxon>
        <taxon>Alphaproteobacteria</taxon>
        <taxon>Rhodobacterales</taxon>
        <taxon>Paracoccaceae</taxon>
        <taxon>Paracoccus</taxon>
    </lineage>
</organism>
<feature type="compositionally biased region" description="Acidic residues" evidence="1">
    <location>
        <begin position="60"/>
        <end position="81"/>
    </location>
</feature>
<comment type="caution">
    <text evidence="2">The sequence shown here is derived from an EMBL/GenBank/DDBJ whole genome shotgun (WGS) entry which is preliminary data.</text>
</comment>
<feature type="region of interest" description="Disordered" evidence="1">
    <location>
        <begin position="32"/>
        <end position="270"/>
    </location>
</feature>
<dbReference type="RefSeq" id="WP_119750426.1">
    <property type="nucleotide sequence ID" value="NZ_QZCG01000010.1"/>
</dbReference>
<accession>A0A418SS84</accession>
<feature type="compositionally biased region" description="Polar residues" evidence="1">
    <location>
        <begin position="228"/>
        <end position="244"/>
    </location>
</feature>
<gene>
    <name evidence="2" type="ORF">D3P04_15365</name>
</gene>
<proteinExistence type="predicted"/>
<dbReference type="Proteomes" id="UP000284202">
    <property type="component" value="Unassembled WGS sequence"/>
</dbReference>
<evidence type="ECO:0000313" key="2">
    <source>
        <dbReference type="EMBL" id="RJE83772.1"/>
    </source>
</evidence>
<keyword evidence="3" id="KW-1185">Reference proteome</keyword>
<protein>
    <submittedName>
        <fullName evidence="2">Uncharacterized protein</fullName>
    </submittedName>
</protein>
<dbReference type="OrthoDB" id="7778961at2"/>